<reference evidence="3 4" key="1">
    <citation type="submission" date="2018-12" db="EMBL/GenBank/DDBJ databases">
        <title>Complete Genome Sequence of Glutamicibacter creatinolyticus strain LGCM259,isolated from an abscess of a 12-year-old mare in Italy.</title>
        <authorList>
            <person name="Santos R.G."/>
            <person name="Silva A.L."/>
            <person name="Seyffert N."/>
            <person name="Castro T.L.P."/>
            <person name="Attili A.R."/>
            <person name="Rifici C."/>
            <person name="Mazzullo G."/>
            <person name="Brenig B."/>
            <person name="Venanzi F."/>
            <person name="Azevedo V."/>
        </authorList>
    </citation>
    <scope>NUCLEOTIDE SEQUENCE [LARGE SCALE GENOMIC DNA]</scope>
    <source>
        <strain evidence="3 4">LGCM 259</strain>
    </source>
</reference>
<dbReference type="InterPro" id="IPR036822">
    <property type="entry name" value="CutC-like_dom_sf"/>
</dbReference>
<accession>A0A5B7WR86</accession>
<dbReference type="Proteomes" id="UP000307000">
    <property type="component" value="Chromosome"/>
</dbReference>
<sequence>MPVLEIAVQDAAGARIARSEGAERVELCSALSTGGLTPSVGILRTTIEVGLPVHVLIRPRPGGYVYDVTEVEAMVADIVCSMELGAQGVVIGALDGAESALDLPVLGQLATAARSVNPDAEITVHRCVDVLLERGIEPQRIIRDLVELGATRVLTSGGATRSIDGVDTLTQLHQLAEGRVQIQAGGGVRIGDIPRLRHLDGVHLSARHSVNGGAAGPGGGSGHIDATSAELVHQVRVALDAS</sequence>
<dbReference type="PANTHER" id="PTHR12598">
    <property type="entry name" value="COPPER HOMEOSTASIS PROTEIN CUTC"/>
    <property type="match status" value="1"/>
</dbReference>
<evidence type="ECO:0000313" key="4">
    <source>
        <dbReference type="Proteomes" id="UP000307000"/>
    </source>
</evidence>
<dbReference type="Pfam" id="PF03932">
    <property type="entry name" value="CutC"/>
    <property type="match status" value="1"/>
</dbReference>
<gene>
    <name evidence="2 3" type="primary">cutC</name>
    <name evidence="3" type="ORF">GcLGCM259_0845</name>
</gene>
<dbReference type="PANTHER" id="PTHR12598:SF0">
    <property type="entry name" value="COPPER HOMEOSTASIS PROTEIN CUTC HOMOLOG"/>
    <property type="match status" value="1"/>
</dbReference>
<dbReference type="InterPro" id="IPR005627">
    <property type="entry name" value="CutC-like"/>
</dbReference>
<evidence type="ECO:0000313" key="3">
    <source>
        <dbReference type="EMBL" id="QCY46601.1"/>
    </source>
</evidence>
<dbReference type="EMBL" id="CP034412">
    <property type="protein sequence ID" value="QCY46601.1"/>
    <property type="molecule type" value="Genomic_DNA"/>
</dbReference>
<keyword evidence="4" id="KW-1185">Reference proteome</keyword>
<evidence type="ECO:0000256" key="1">
    <source>
        <dbReference type="ARBA" id="ARBA00007768"/>
    </source>
</evidence>
<comment type="caution">
    <text evidence="2">Once thought to be involved in copper homeostasis, experiments in E.coli have shown this is not the case.</text>
</comment>
<dbReference type="GO" id="GO:0005737">
    <property type="term" value="C:cytoplasm"/>
    <property type="evidence" value="ECO:0007669"/>
    <property type="project" value="UniProtKB-SubCell"/>
</dbReference>
<comment type="subcellular location">
    <subcellularLocation>
        <location evidence="2">Cytoplasm</location>
    </subcellularLocation>
</comment>
<evidence type="ECO:0000256" key="2">
    <source>
        <dbReference type="HAMAP-Rule" id="MF_00795"/>
    </source>
</evidence>
<dbReference type="AlphaFoldDB" id="A0A5B7WR86"/>
<dbReference type="RefSeq" id="WP_138925888.1">
    <property type="nucleotide sequence ID" value="NZ_CP034412.1"/>
</dbReference>
<dbReference type="SUPFAM" id="SSF110395">
    <property type="entry name" value="CutC-like"/>
    <property type="match status" value="1"/>
</dbReference>
<organism evidence="3 4">
    <name type="scientific">Glutamicibacter creatinolyticus</name>
    <dbReference type="NCBI Taxonomy" id="162496"/>
    <lineage>
        <taxon>Bacteria</taxon>
        <taxon>Bacillati</taxon>
        <taxon>Actinomycetota</taxon>
        <taxon>Actinomycetes</taxon>
        <taxon>Micrococcales</taxon>
        <taxon>Micrococcaceae</taxon>
        <taxon>Glutamicibacter</taxon>
    </lineage>
</organism>
<comment type="similarity">
    <text evidence="1 2">Belongs to the CutC family.</text>
</comment>
<protein>
    <recommendedName>
        <fullName evidence="2">PF03932 family protein CutC</fullName>
    </recommendedName>
</protein>
<dbReference type="HAMAP" id="MF_00795">
    <property type="entry name" value="CutC"/>
    <property type="match status" value="1"/>
</dbReference>
<dbReference type="Gene3D" id="3.20.20.380">
    <property type="entry name" value="Copper homeostasis (CutC) domain"/>
    <property type="match status" value="1"/>
</dbReference>
<keyword evidence="2" id="KW-0963">Cytoplasm</keyword>
<proteinExistence type="inferred from homology"/>
<name>A0A5B7WR86_9MICC</name>
<dbReference type="KEGG" id="gcr:GcLGCM259_0845"/>
<dbReference type="GO" id="GO:0005507">
    <property type="term" value="F:copper ion binding"/>
    <property type="evidence" value="ECO:0007669"/>
    <property type="project" value="TreeGrafter"/>
</dbReference>